<dbReference type="EMBL" id="VORO01000001">
    <property type="protein sequence ID" value="TXD91326.1"/>
    <property type="molecule type" value="Genomic_DNA"/>
</dbReference>
<evidence type="ECO:0000313" key="2">
    <source>
        <dbReference type="Proteomes" id="UP000321578"/>
    </source>
</evidence>
<dbReference type="OrthoDB" id="4393931at2"/>
<dbReference type="AlphaFoldDB" id="A0A5C6ZMN3"/>
<dbReference type="Proteomes" id="UP000321578">
    <property type="component" value="Unassembled WGS sequence"/>
</dbReference>
<dbReference type="Gene3D" id="3.30.1330.30">
    <property type="match status" value="1"/>
</dbReference>
<dbReference type="Pfam" id="PF18845">
    <property type="entry name" value="baeRF_family3"/>
    <property type="match status" value="1"/>
</dbReference>
<organism evidence="1 2">
    <name type="scientific">Subsaximicrobium wynnwilliamsii</name>
    <dbReference type="NCBI Taxonomy" id="291179"/>
    <lineage>
        <taxon>Bacteria</taxon>
        <taxon>Pseudomonadati</taxon>
        <taxon>Bacteroidota</taxon>
        <taxon>Flavobacteriia</taxon>
        <taxon>Flavobacteriales</taxon>
        <taxon>Flavobacteriaceae</taxon>
        <taxon>Subsaximicrobium</taxon>
    </lineage>
</organism>
<evidence type="ECO:0000313" key="1">
    <source>
        <dbReference type="EMBL" id="TXD91326.1"/>
    </source>
</evidence>
<dbReference type="InterPro" id="IPR029064">
    <property type="entry name" value="Ribosomal_eL30-like_sf"/>
</dbReference>
<dbReference type="SUPFAM" id="SSF55315">
    <property type="entry name" value="L30e-like"/>
    <property type="match status" value="1"/>
</dbReference>
<gene>
    <name evidence="1" type="ORF">ESY86_00430</name>
</gene>
<comment type="caution">
    <text evidence="1">The sequence shown here is derived from an EMBL/GenBank/DDBJ whole genome shotgun (WGS) entry which is preliminary data.</text>
</comment>
<name>A0A5C6ZMN3_9FLAO</name>
<dbReference type="InterPro" id="IPR041289">
    <property type="entry name" value="Bact_RF_family3"/>
</dbReference>
<accession>A0A5C6ZMN3</accession>
<proteinExistence type="predicted"/>
<protein>
    <submittedName>
        <fullName evidence="1">Uncharacterized protein</fullName>
    </submittedName>
</protein>
<sequence length="337" mass="39183">MNTHRTSPDNEKDTIALKNLCKEAEERLLADERKRDAKLLIKRIQELASQIDHRHNLESLILFVNEDLAEYTRLPFKVKDRIVIDHSFATRDLVRALHQEANYLILVLSQHKVRLIEAFNDKVLKEYSDSFPMENTQFYSTNKAELSNASRQSSLIAEFFNRVDKEVNEVRKTHALPVLICTEQSNYHEYLKVADQKQGLFDMFLNKNRLDEKAQHIVEDAWKILKAHVIERNNAQKQELVKAVSSGKYLSDVNDIYRAILEGRVQTLFIEEGLFQPGLMEDNIIRFVSEKERSKKAVTDDIYDELIEINMNYGGNTVFLPKGELTEFDGFGAITRY</sequence>
<reference evidence="1 2" key="1">
    <citation type="submission" date="2019-08" db="EMBL/GenBank/DDBJ databases">
        <title>Genomes of Subsaximicrobium wynnwilliamsii strains.</title>
        <authorList>
            <person name="Bowman J.P."/>
        </authorList>
    </citation>
    <scope>NUCLEOTIDE SEQUENCE [LARGE SCALE GENOMIC DNA]</scope>
    <source>
        <strain evidence="1 2">2-80-2</strain>
    </source>
</reference>
<keyword evidence="2" id="KW-1185">Reference proteome</keyword>